<dbReference type="Proteomes" id="UP001164746">
    <property type="component" value="Chromosome 11"/>
</dbReference>
<dbReference type="EMBL" id="CP111022">
    <property type="protein sequence ID" value="WAR19374.1"/>
    <property type="molecule type" value="Genomic_DNA"/>
</dbReference>
<feature type="compositionally biased region" description="Basic and acidic residues" evidence="1">
    <location>
        <begin position="34"/>
        <end position="43"/>
    </location>
</feature>
<name>A0ABY7FDX7_MYAAR</name>
<evidence type="ECO:0000313" key="2">
    <source>
        <dbReference type="EMBL" id="WAR19374.1"/>
    </source>
</evidence>
<reference evidence="2" key="1">
    <citation type="submission" date="2022-11" db="EMBL/GenBank/DDBJ databases">
        <title>Centuries of genome instability and evolution in soft-shell clam transmissible cancer (bioRxiv).</title>
        <authorList>
            <person name="Hart S.F.M."/>
            <person name="Yonemitsu M.A."/>
            <person name="Giersch R.M."/>
            <person name="Beal B.F."/>
            <person name="Arriagada G."/>
            <person name="Davis B.W."/>
            <person name="Ostrander E.A."/>
            <person name="Goff S.P."/>
            <person name="Metzger M.J."/>
        </authorList>
    </citation>
    <scope>NUCLEOTIDE SEQUENCE</scope>
    <source>
        <strain evidence="2">MELC-2E11</strain>
        <tissue evidence="2">Siphon/mantle</tissue>
    </source>
</reference>
<feature type="compositionally biased region" description="Basic and acidic residues" evidence="1">
    <location>
        <begin position="63"/>
        <end position="75"/>
    </location>
</feature>
<gene>
    <name evidence="2" type="ORF">MAR_001212</name>
</gene>
<feature type="region of interest" description="Disordered" evidence="1">
    <location>
        <begin position="20"/>
        <end position="75"/>
    </location>
</feature>
<organism evidence="2 3">
    <name type="scientific">Mya arenaria</name>
    <name type="common">Soft-shell clam</name>
    <dbReference type="NCBI Taxonomy" id="6604"/>
    <lineage>
        <taxon>Eukaryota</taxon>
        <taxon>Metazoa</taxon>
        <taxon>Spiralia</taxon>
        <taxon>Lophotrochozoa</taxon>
        <taxon>Mollusca</taxon>
        <taxon>Bivalvia</taxon>
        <taxon>Autobranchia</taxon>
        <taxon>Heteroconchia</taxon>
        <taxon>Euheterodonta</taxon>
        <taxon>Imparidentia</taxon>
        <taxon>Neoheterodontei</taxon>
        <taxon>Myida</taxon>
        <taxon>Myoidea</taxon>
        <taxon>Myidae</taxon>
        <taxon>Mya</taxon>
    </lineage>
</organism>
<keyword evidence="3" id="KW-1185">Reference proteome</keyword>
<accession>A0ABY7FDX7</accession>
<evidence type="ECO:0000313" key="3">
    <source>
        <dbReference type="Proteomes" id="UP001164746"/>
    </source>
</evidence>
<sequence length="75" mass="8570">MSDILDIEIGKDGLEVEAIVSIPNRSTPTPHSAGDSRRYDNVQRRTQHQMPDRERQKTTAKIDGTRKNPERKNVD</sequence>
<protein>
    <submittedName>
        <fullName evidence="2">Uncharacterized protein</fullName>
    </submittedName>
</protein>
<evidence type="ECO:0000256" key="1">
    <source>
        <dbReference type="SAM" id="MobiDB-lite"/>
    </source>
</evidence>
<proteinExistence type="predicted"/>